<evidence type="ECO:0000313" key="1">
    <source>
        <dbReference type="EMBL" id="QCD41360.1"/>
    </source>
</evidence>
<dbReference type="EMBL" id="CP039396">
    <property type="protein sequence ID" value="QCD41360.1"/>
    <property type="molecule type" value="Genomic_DNA"/>
</dbReference>
<accession>A0A4P7W1X8</accession>
<organism evidence="1 2">
    <name type="scientific">Duncaniella dubosii</name>
    <dbReference type="NCBI Taxonomy" id="2518971"/>
    <lineage>
        <taxon>Bacteria</taxon>
        <taxon>Pseudomonadati</taxon>
        <taxon>Bacteroidota</taxon>
        <taxon>Bacteroidia</taxon>
        <taxon>Bacteroidales</taxon>
        <taxon>Muribaculaceae</taxon>
        <taxon>Duncaniella</taxon>
    </lineage>
</organism>
<dbReference type="Pfam" id="PF19509">
    <property type="entry name" value="DUF6043"/>
    <property type="match status" value="1"/>
</dbReference>
<dbReference type="InterPro" id="IPR046106">
    <property type="entry name" value="DUF6043"/>
</dbReference>
<dbReference type="AlphaFoldDB" id="A0A4P7W1X8"/>
<sequence length="322" mass="36772">MSTDTPPPPRHKELLDEWISNNYEEYCDFTDMMHSADGVGFEKVFNFASKLAPGFKKAVECRLKDDRATDFKNLEEILHEAKIGNKLLAGFENPLPDSMIPAMLAWLFRGRSFECMTEMGEELIRGGKLTFLARIVFKFTIKTIIYTSISIEARTEDDWRNFCEEQDELGVVPTVTLKVVKKFKSAVPVTDDNVVTTEKKKPKARIAERKPLKELLTDHTLLELIEERVTVKKRAKDIAMLYIALDKAHVLHSCTIVEFHSALDEAFGEKAGYKKIHVRGVQDAHKTFMSRVQNKLVIDFPENKAELADIRDFLDLPAYATV</sequence>
<dbReference type="RefSeq" id="WP_136414005.1">
    <property type="nucleotide sequence ID" value="NZ_CP039396.1"/>
</dbReference>
<dbReference type="KEGG" id="ddb:E7747_02980"/>
<protein>
    <submittedName>
        <fullName evidence="1">Uncharacterized protein</fullName>
    </submittedName>
</protein>
<name>A0A4P7W1X8_9BACT</name>
<proteinExistence type="predicted"/>
<keyword evidence="2" id="KW-1185">Reference proteome</keyword>
<reference evidence="2" key="1">
    <citation type="submission" date="2019-02" db="EMBL/GenBank/DDBJ databases">
        <title>Isolation and identification of novel species under the genus Muribaculum.</title>
        <authorList>
            <person name="Miyake S."/>
            <person name="Ding Y."/>
            <person name="Low A."/>
            <person name="Soh M."/>
            <person name="Seedorf H."/>
        </authorList>
    </citation>
    <scope>NUCLEOTIDE SEQUENCE [LARGE SCALE GENOMIC DNA]</scope>
    <source>
        <strain evidence="2">H5</strain>
    </source>
</reference>
<gene>
    <name evidence="1" type="ORF">E7747_02980</name>
</gene>
<dbReference type="Proteomes" id="UP000297149">
    <property type="component" value="Chromosome"/>
</dbReference>
<evidence type="ECO:0000313" key="2">
    <source>
        <dbReference type="Proteomes" id="UP000297149"/>
    </source>
</evidence>